<keyword evidence="3" id="KW-1185">Reference proteome</keyword>
<evidence type="ECO:0000256" key="1">
    <source>
        <dbReference type="SAM" id="Phobius"/>
    </source>
</evidence>
<dbReference type="KEGG" id="dmu:Desmu_0609"/>
<feature type="transmembrane region" description="Helical" evidence="1">
    <location>
        <begin position="7"/>
        <end position="29"/>
    </location>
</feature>
<dbReference type="RefSeq" id="WP_013562139.1">
    <property type="nucleotide sequence ID" value="NC_014961.1"/>
</dbReference>
<evidence type="ECO:0000313" key="3">
    <source>
        <dbReference type="Proteomes" id="UP000001068"/>
    </source>
</evidence>
<dbReference type="HOGENOM" id="CLU_2646104_0_0_2"/>
<reference evidence="2 3" key="2">
    <citation type="journal article" date="2011" name="Stand. Genomic Sci.">
        <title>Complete genome sequence of Desulfurococcus mucosus type strain (O7/1).</title>
        <authorList>
            <person name="Wirth R."/>
            <person name="Chertkov O."/>
            <person name="Held B."/>
            <person name="Lapidus A."/>
            <person name="Nolan M."/>
            <person name="Lucas S."/>
            <person name="Hammon N."/>
            <person name="Deshpande S."/>
            <person name="Cheng J.F."/>
            <person name="Tapia R."/>
            <person name="Han C."/>
            <person name="Goodwin L."/>
            <person name="Pitluck S."/>
            <person name="Liolios K."/>
            <person name="Ioanna P."/>
            <person name="Ivanova N."/>
            <person name="Mavromatis K."/>
            <person name="Mikhailova N."/>
            <person name="Pati A."/>
            <person name="Chen A."/>
            <person name="Palaniappan K."/>
            <person name="Land M."/>
            <person name="Hauser L."/>
            <person name="Chang Y.J."/>
            <person name="Jeffries C.D."/>
            <person name="Bilek Y."/>
            <person name="Hader T."/>
            <person name="Rohde M."/>
            <person name="Spring S."/>
            <person name="Sikorski J."/>
            <person name="Goker M."/>
            <person name="Woyke T."/>
            <person name="Bristow J."/>
            <person name="Eisen J.A."/>
            <person name="Markowitz V."/>
            <person name="Hugenholtz P."/>
            <person name="Kyrpides N.C."/>
            <person name="Klenk H.P."/>
        </authorList>
    </citation>
    <scope>NUCLEOTIDE SEQUENCE [LARGE SCALE GENOMIC DNA]</scope>
    <source>
        <strain evidence="3">ATCC 35584 / DSM 2162 / JCM 9187 / O7/1</strain>
    </source>
</reference>
<keyword evidence="1" id="KW-0812">Transmembrane</keyword>
<dbReference type="AlphaFoldDB" id="E8R8U1"/>
<dbReference type="GeneID" id="10153303"/>
<proteinExistence type="predicted"/>
<dbReference type="eggNOG" id="arCOG06104">
    <property type="taxonomic scope" value="Archaea"/>
</dbReference>
<protein>
    <submittedName>
        <fullName evidence="2">Uncharacterized protein</fullName>
    </submittedName>
</protein>
<accession>E8R8U1</accession>
<sequence precursor="true">MRSSEALGAVITIIGVIMFFWGLAAGAMYGKIDGVNSAIFINSLYPLLLGPWLWFGEVPSALRRFVEAKIEKSALEKAGRGGA</sequence>
<keyword evidence="1" id="KW-1133">Transmembrane helix</keyword>
<feature type="transmembrane region" description="Helical" evidence="1">
    <location>
        <begin position="35"/>
        <end position="55"/>
    </location>
</feature>
<evidence type="ECO:0000313" key="2">
    <source>
        <dbReference type="EMBL" id="ADV64917.1"/>
    </source>
</evidence>
<dbReference type="EMBL" id="CP002363">
    <property type="protein sequence ID" value="ADV64917.1"/>
    <property type="molecule type" value="Genomic_DNA"/>
</dbReference>
<organism evidence="2 3">
    <name type="scientific">Desulfurococcus mucosus (strain ATCC 35584 / DSM 2162 / JCM 9187 / O7/1)</name>
    <dbReference type="NCBI Taxonomy" id="765177"/>
    <lineage>
        <taxon>Archaea</taxon>
        <taxon>Thermoproteota</taxon>
        <taxon>Thermoprotei</taxon>
        <taxon>Desulfurococcales</taxon>
        <taxon>Desulfurococcaceae</taxon>
        <taxon>Desulfurococcus</taxon>
    </lineage>
</organism>
<keyword evidence="1" id="KW-0472">Membrane</keyword>
<name>E8R8U1_DESM0</name>
<dbReference type="STRING" id="765177.Desmu_0609"/>
<reference evidence="3" key="1">
    <citation type="submission" date="2010-11" db="EMBL/GenBank/DDBJ databases">
        <title>The complete genome of Desulfurococcus mucosus DSM 2162.</title>
        <authorList>
            <consortium name="US DOE Joint Genome Institute (JGI-PGF)"/>
            <person name="Lucas S."/>
            <person name="Copeland A."/>
            <person name="Lapidus A."/>
            <person name="Bruce D."/>
            <person name="Goodwin L."/>
            <person name="Pitluck S."/>
            <person name="Kyrpides N."/>
            <person name="Mavromatis K."/>
            <person name="Pagani I."/>
            <person name="Ivanova N."/>
            <person name="Ovchinnikova G."/>
            <person name="Chertkov O."/>
            <person name="Held B."/>
            <person name="Brettin T."/>
            <person name="Detter J.C."/>
            <person name="Tapia R."/>
            <person name="Han C."/>
            <person name="Land M."/>
            <person name="Hauser L."/>
            <person name="Markowitz V."/>
            <person name="Cheng J.-F."/>
            <person name="Hugenholtz P."/>
            <person name="Woyke T."/>
            <person name="Wu D."/>
            <person name="Wirth R."/>
            <person name="Bilek Y."/>
            <person name="Hader T."/>
            <person name="Klenk H.-P."/>
            <person name="Eisen J.A."/>
        </authorList>
    </citation>
    <scope>NUCLEOTIDE SEQUENCE [LARGE SCALE GENOMIC DNA]</scope>
    <source>
        <strain evidence="3">ATCC 35584 / DSM 2162 / JCM 9187 / O7/1</strain>
    </source>
</reference>
<dbReference type="Proteomes" id="UP000001068">
    <property type="component" value="Chromosome"/>
</dbReference>
<dbReference type="OrthoDB" id="379066at2157"/>
<gene>
    <name evidence="2" type="ordered locus">Desmu_0609</name>
</gene>